<keyword evidence="2" id="KW-1185">Reference proteome</keyword>
<evidence type="ECO:0000313" key="1">
    <source>
        <dbReference type="EMBL" id="API60572.1"/>
    </source>
</evidence>
<reference evidence="2" key="1">
    <citation type="submission" date="2016-11" db="EMBL/GenBank/DDBJ databases">
        <title>Complete Genome Sequence of alachlor-degrading Sphingomonas sp. strain JJ-A5.</title>
        <authorList>
            <person name="Lee H."/>
            <person name="Ka J.-O."/>
        </authorList>
    </citation>
    <scope>NUCLEOTIDE SEQUENCE [LARGE SCALE GENOMIC DNA]</scope>
    <source>
        <strain evidence="2">JJ-A5</strain>
    </source>
</reference>
<dbReference type="RefSeq" id="WP_072598233.1">
    <property type="nucleotide sequence ID" value="NZ_CP018221.1"/>
</dbReference>
<name>A0A1L3ZY70_9SPHN</name>
<proteinExistence type="predicted"/>
<dbReference type="AlphaFoldDB" id="A0A1L3ZY70"/>
<protein>
    <submittedName>
        <fullName evidence="1">Uncharacterized protein</fullName>
    </submittedName>
</protein>
<dbReference type="KEGG" id="sphj:BSL82_15815"/>
<organism evidence="1 2">
    <name type="scientific">Tardibacter chloracetimidivorans</name>
    <dbReference type="NCBI Taxonomy" id="1921510"/>
    <lineage>
        <taxon>Bacteria</taxon>
        <taxon>Pseudomonadati</taxon>
        <taxon>Pseudomonadota</taxon>
        <taxon>Alphaproteobacteria</taxon>
        <taxon>Sphingomonadales</taxon>
        <taxon>Sphingomonadaceae</taxon>
        <taxon>Tardibacter</taxon>
    </lineage>
</organism>
<dbReference type="EMBL" id="CP018221">
    <property type="protein sequence ID" value="API60572.1"/>
    <property type="molecule type" value="Genomic_DNA"/>
</dbReference>
<dbReference type="Proteomes" id="UP000182063">
    <property type="component" value="Chromosome"/>
</dbReference>
<sequence>MTDLAAKVEAAEGPTFELMCDAFDLCFPKPPRIWTEDYNAWADEYTQWQARASAFSLFLDVGAWENAAMMLVPEGWFWRVGHSTLYAGWAHLNRKHPDFCNREDEHSAQAATPALALTAASLRARSENPA</sequence>
<dbReference type="STRING" id="1921510.BSL82_15815"/>
<gene>
    <name evidence="1" type="ORF">BSL82_15815</name>
</gene>
<accession>A0A1L3ZY70</accession>
<evidence type="ECO:0000313" key="2">
    <source>
        <dbReference type="Proteomes" id="UP000182063"/>
    </source>
</evidence>